<dbReference type="Proteomes" id="UP000321424">
    <property type="component" value="Unassembled WGS sequence"/>
</dbReference>
<dbReference type="RefSeq" id="WP_147129575.1">
    <property type="nucleotide sequence ID" value="NZ_BJXA01000009.1"/>
</dbReference>
<sequence>MGSRFALHTDESFVHDDGVYVIAVEDGVKGYQRHDGPWPTLEEAQAYVDAQNADLGLSPEQARAMVQSSHFGVPSAVILAEQNPAGRDGEVRCRHGNAIGSQIGCQQCQEQERAKHLAEVVGIEVPWLSDRIQVRCVLCGCAADDSGHVGTPISAMAG</sequence>
<protein>
    <submittedName>
        <fullName evidence="1">Uncharacterized protein</fullName>
    </submittedName>
</protein>
<evidence type="ECO:0000313" key="1">
    <source>
        <dbReference type="EMBL" id="GEM37434.1"/>
    </source>
</evidence>
<evidence type="ECO:0000313" key="2">
    <source>
        <dbReference type="Proteomes" id="UP000321424"/>
    </source>
</evidence>
<dbReference type="EMBL" id="BJXA01000009">
    <property type="protein sequence ID" value="GEM37434.1"/>
    <property type="molecule type" value="Genomic_DNA"/>
</dbReference>
<keyword evidence="2" id="KW-1185">Reference proteome</keyword>
<dbReference type="AlphaFoldDB" id="A0A511M9U4"/>
<organism evidence="1 2">
    <name type="scientific">Nocardia ninae NBRC 108245</name>
    <dbReference type="NCBI Taxonomy" id="1210091"/>
    <lineage>
        <taxon>Bacteria</taxon>
        <taxon>Bacillati</taxon>
        <taxon>Actinomycetota</taxon>
        <taxon>Actinomycetes</taxon>
        <taxon>Mycobacteriales</taxon>
        <taxon>Nocardiaceae</taxon>
        <taxon>Nocardia</taxon>
    </lineage>
</organism>
<comment type="caution">
    <text evidence="1">The sequence shown here is derived from an EMBL/GenBank/DDBJ whole genome shotgun (WGS) entry which is preliminary data.</text>
</comment>
<accession>A0A511M9U4</accession>
<reference evidence="1 2" key="1">
    <citation type="submission" date="2019-07" db="EMBL/GenBank/DDBJ databases">
        <title>Whole genome shotgun sequence of Nocardia ninae NBRC 108245.</title>
        <authorList>
            <person name="Hosoyama A."/>
            <person name="Uohara A."/>
            <person name="Ohji S."/>
            <person name="Ichikawa N."/>
        </authorList>
    </citation>
    <scope>NUCLEOTIDE SEQUENCE [LARGE SCALE GENOMIC DNA]</scope>
    <source>
        <strain evidence="1 2">NBRC 108245</strain>
    </source>
</reference>
<name>A0A511M9U4_9NOCA</name>
<proteinExistence type="predicted"/>
<gene>
    <name evidence="1" type="ORF">NN4_19530</name>
</gene>
<dbReference type="OrthoDB" id="9767239at2"/>